<keyword evidence="2" id="KW-1185">Reference proteome</keyword>
<name>A0ACC2JCQ4_9PEZI</name>
<comment type="caution">
    <text evidence="1">The sequence shown here is derived from an EMBL/GenBank/DDBJ whole genome shotgun (WGS) entry which is preliminary data.</text>
</comment>
<proteinExistence type="predicted"/>
<dbReference type="EMBL" id="JAPUUL010002445">
    <property type="protein sequence ID" value="KAJ8125301.1"/>
    <property type="molecule type" value="Genomic_DNA"/>
</dbReference>
<gene>
    <name evidence="1" type="ORF">O1611_g8339</name>
</gene>
<dbReference type="Proteomes" id="UP001153332">
    <property type="component" value="Unassembled WGS sequence"/>
</dbReference>
<organism evidence="1 2">
    <name type="scientific">Lasiodiplodia mahajangana</name>
    <dbReference type="NCBI Taxonomy" id="1108764"/>
    <lineage>
        <taxon>Eukaryota</taxon>
        <taxon>Fungi</taxon>
        <taxon>Dikarya</taxon>
        <taxon>Ascomycota</taxon>
        <taxon>Pezizomycotina</taxon>
        <taxon>Dothideomycetes</taxon>
        <taxon>Dothideomycetes incertae sedis</taxon>
        <taxon>Botryosphaeriales</taxon>
        <taxon>Botryosphaeriaceae</taxon>
        <taxon>Lasiodiplodia</taxon>
    </lineage>
</organism>
<accession>A0ACC2JCQ4</accession>
<reference evidence="1" key="1">
    <citation type="submission" date="2022-12" db="EMBL/GenBank/DDBJ databases">
        <title>Genome Sequence of Lasiodiplodia mahajangana.</title>
        <authorList>
            <person name="Buettner E."/>
        </authorList>
    </citation>
    <scope>NUCLEOTIDE SEQUENCE</scope>
    <source>
        <strain evidence="1">VT137</strain>
    </source>
</reference>
<protein>
    <submittedName>
        <fullName evidence="1">Uncharacterized protein</fullName>
    </submittedName>
</protein>
<evidence type="ECO:0000313" key="1">
    <source>
        <dbReference type="EMBL" id="KAJ8125301.1"/>
    </source>
</evidence>
<sequence>MRFEDWDVLLFPKDSKVPMKEFKTNCHVVHDTEFTKNGDLEVLKFPQFRSELLRQSYWSPADEVGRIKIVISEGFPRDSLTVPIERVKNVVAFSFQHAPLDILESSGIAWPNPAMWRRGPFNPTMPSSSQQHEDGPEAHLHSPRRRSSFAKSAASSSGYNLASATASQMNASNFVGSMPNTQSLLQRGINGPQVGYIDPFNPSKTDMASYFDWSNTLGVVGNAQAADMGKGKTASRRANTHSKMSASDTSMPDYTSSNSTGAQLMTDFQPMSFVVSHIDEPDTGNLAPKVPANTPTPLVDGGFVDDLGIDINKLGTPGSTPPPTDFFSTSTTNFSTELATSLTHSLLNQPHPLPVQGSNIGMPAPEIKSRKENRLNEAFIEGTTSLDHIDMRILFTHGNIEPNPTTDSRIGSGSDKGIKRTRQFTPASAKAIDDEDEPRRSSPRGRSGLGEQVAETH</sequence>
<evidence type="ECO:0000313" key="2">
    <source>
        <dbReference type="Proteomes" id="UP001153332"/>
    </source>
</evidence>